<accession>A0AAV9WFY9</accession>
<keyword evidence="3" id="KW-1185">Reference proteome</keyword>
<feature type="compositionally biased region" description="Pro residues" evidence="1">
    <location>
        <begin position="142"/>
        <end position="152"/>
    </location>
</feature>
<comment type="caution">
    <text evidence="2">The sequence shown here is derived from an EMBL/GenBank/DDBJ whole genome shotgun (WGS) entry which is preliminary data.</text>
</comment>
<evidence type="ECO:0000313" key="3">
    <source>
        <dbReference type="Proteomes" id="UP001370758"/>
    </source>
</evidence>
<sequence length="272" mass="29960">MEYTASFAPGENAGLYTGGHPNGLGTEQARLLESIVFSDFLRRIHQELEQITTNSISKSQLYKILSELALSETPELSLAIKKEIVENPIIPTIDVPAYQGYLDVVPETPDYHFEDYLELNPYPSPSPTSPESPTLPLVEYPTPAPTESPSPPRESSVIEYCAAPPTEPPSLLPQESSMLFATECSIPPSTGSLDPSVLRSPIKLVGERQHKSLTPCSGFFINKKFPEKIIIENLTIIPKGYRPKKKLDPMSVGSAKILKRSRIKQTARRGTA</sequence>
<gene>
    <name evidence="2" type="ORF">TWF481_006203</name>
</gene>
<evidence type="ECO:0000313" key="2">
    <source>
        <dbReference type="EMBL" id="KAK6507780.1"/>
    </source>
</evidence>
<proteinExistence type="predicted"/>
<reference evidence="2 3" key="1">
    <citation type="submission" date="2023-08" db="EMBL/GenBank/DDBJ databases">
        <authorList>
            <person name="Palmer J.M."/>
        </authorList>
    </citation>
    <scope>NUCLEOTIDE SEQUENCE [LARGE SCALE GENOMIC DNA]</scope>
    <source>
        <strain evidence="2 3">TWF481</strain>
    </source>
</reference>
<dbReference type="Proteomes" id="UP001370758">
    <property type="component" value="Unassembled WGS sequence"/>
</dbReference>
<dbReference type="AlphaFoldDB" id="A0AAV9WFY9"/>
<evidence type="ECO:0000256" key="1">
    <source>
        <dbReference type="SAM" id="MobiDB-lite"/>
    </source>
</evidence>
<organism evidence="2 3">
    <name type="scientific">Arthrobotrys musiformis</name>
    <dbReference type="NCBI Taxonomy" id="47236"/>
    <lineage>
        <taxon>Eukaryota</taxon>
        <taxon>Fungi</taxon>
        <taxon>Dikarya</taxon>
        <taxon>Ascomycota</taxon>
        <taxon>Pezizomycotina</taxon>
        <taxon>Orbiliomycetes</taxon>
        <taxon>Orbiliales</taxon>
        <taxon>Orbiliaceae</taxon>
        <taxon>Arthrobotrys</taxon>
    </lineage>
</organism>
<dbReference type="EMBL" id="JAVHJL010000003">
    <property type="protein sequence ID" value="KAK6507780.1"/>
    <property type="molecule type" value="Genomic_DNA"/>
</dbReference>
<protein>
    <submittedName>
        <fullName evidence="2">Uncharacterized protein</fullName>
    </submittedName>
</protein>
<name>A0AAV9WFY9_9PEZI</name>
<feature type="region of interest" description="Disordered" evidence="1">
    <location>
        <begin position="118"/>
        <end position="156"/>
    </location>
</feature>